<keyword evidence="1" id="KW-0805">Transcription regulation</keyword>
<accession>A0A857KSE9</accession>
<dbReference type="PANTHER" id="PTHR33204:SF18">
    <property type="entry name" value="TRANSCRIPTIONAL REGULATORY PROTEIN"/>
    <property type="match status" value="1"/>
</dbReference>
<name>A0A857KSE9_9ACTN</name>
<dbReference type="InterPro" id="IPR036388">
    <property type="entry name" value="WH-like_DNA-bd_sf"/>
</dbReference>
<evidence type="ECO:0000313" key="4">
    <source>
        <dbReference type="EMBL" id="QHN37892.1"/>
    </source>
</evidence>
<dbReference type="InterPro" id="IPR002577">
    <property type="entry name" value="HTH_HxlR"/>
</dbReference>
<evidence type="ECO:0000256" key="1">
    <source>
        <dbReference type="ARBA" id="ARBA00023015"/>
    </source>
</evidence>
<dbReference type="Gene3D" id="1.10.10.10">
    <property type="entry name" value="Winged helix-like DNA-binding domain superfamily/Winged helix DNA-binding domain"/>
    <property type="match status" value="2"/>
</dbReference>
<dbReference type="RefSeq" id="WP_005192304.1">
    <property type="nucleotide sequence ID" value="NZ_CP045804.1"/>
</dbReference>
<keyword evidence="3" id="KW-0804">Transcription</keyword>
<organism evidence="4">
    <name type="scientific">Gordonia amarae</name>
    <dbReference type="NCBI Taxonomy" id="36821"/>
    <lineage>
        <taxon>Bacteria</taxon>
        <taxon>Bacillati</taxon>
        <taxon>Actinomycetota</taxon>
        <taxon>Actinomycetes</taxon>
        <taxon>Mycobacteriales</taxon>
        <taxon>Gordoniaceae</taxon>
        <taxon>Gordonia</taxon>
    </lineage>
</organism>
<reference evidence="4" key="1">
    <citation type="journal article" date="2021" name="Nat. Microbiol.">
        <title>Cocultivation of an ultrasmall environmental parasitic bacterium with lytic ability against bacteria associated with wastewater foams.</title>
        <authorList>
            <person name="Batinovic S."/>
            <person name="Rose J.J.A."/>
            <person name="Ratcliffe J."/>
            <person name="Seviour R.J."/>
            <person name="Petrovski S."/>
        </authorList>
    </citation>
    <scope>NUCLEOTIDE SEQUENCE</scope>
    <source>
        <strain evidence="4">CON44</strain>
    </source>
</reference>
<sequence length="309" mass="34293">MTDSPTQLEPGGANAIAVALGILGDEWNLWILRHAVDGCRRYGDWMARGSISNAVLSARLAGLTERGLFRKVRYSERPQRFEYHLTHRGAHVWPILLSMWAWERRWAPDSRASLPQMRHTGCDNEFVPELICHTCESAAGLHDVTTLPGPSGHWARSVPDSISRRRSAASGHPSQVLPHTMVLIGDRWSSAMLGALLLGTNRFGEFVDRTTAPPTIVVDRLTRFVELGVAVTEPRPEREDWVTYRLTDKGAAFFPVIALMIAWGQRWFRAPEGPALEFTHIACGGAFIPRLACGNCRAQLKAVSVQIVG</sequence>
<evidence type="ECO:0000256" key="2">
    <source>
        <dbReference type="ARBA" id="ARBA00023125"/>
    </source>
</evidence>
<dbReference type="PROSITE" id="PS51118">
    <property type="entry name" value="HTH_HXLR"/>
    <property type="match status" value="2"/>
</dbReference>
<dbReference type="EMBL" id="CP045810">
    <property type="protein sequence ID" value="QHN37892.1"/>
    <property type="molecule type" value="Genomic_DNA"/>
</dbReference>
<keyword evidence="2" id="KW-0238">DNA-binding</keyword>
<dbReference type="Pfam" id="PF01638">
    <property type="entry name" value="HxlR"/>
    <property type="match status" value="2"/>
</dbReference>
<dbReference type="GO" id="GO:0003677">
    <property type="term" value="F:DNA binding"/>
    <property type="evidence" value="ECO:0007669"/>
    <property type="project" value="UniProtKB-KW"/>
</dbReference>
<dbReference type="AlphaFoldDB" id="A0A857KSE9"/>
<protein>
    <submittedName>
        <fullName evidence="4">Transcriptional regulator</fullName>
    </submittedName>
</protein>
<proteinExistence type="predicted"/>
<gene>
    <name evidence="4" type="ORF">GII30_00685</name>
</gene>
<evidence type="ECO:0000256" key="3">
    <source>
        <dbReference type="ARBA" id="ARBA00023163"/>
    </source>
</evidence>
<dbReference type="SUPFAM" id="SSF46785">
    <property type="entry name" value="Winged helix' DNA-binding domain"/>
    <property type="match status" value="2"/>
</dbReference>
<dbReference type="PANTHER" id="PTHR33204">
    <property type="entry name" value="TRANSCRIPTIONAL REGULATOR, MARR FAMILY"/>
    <property type="match status" value="1"/>
</dbReference>
<dbReference type="InterPro" id="IPR036390">
    <property type="entry name" value="WH_DNA-bd_sf"/>
</dbReference>